<evidence type="ECO:0000313" key="2">
    <source>
        <dbReference type="Proteomes" id="UP001309876"/>
    </source>
</evidence>
<name>A0AAN7Y4V3_9EURO</name>
<gene>
    <name evidence="1" type="ORF">LTR05_006974</name>
</gene>
<comment type="caution">
    <text evidence="1">The sequence shown here is derived from an EMBL/GenBank/DDBJ whole genome shotgun (WGS) entry which is preliminary data.</text>
</comment>
<organism evidence="1 2">
    <name type="scientific">Lithohypha guttulata</name>
    <dbReference type="NCBI Taxonomy" id="1690604"/>
    <lineage>
        <taxon>Eukaryota</taxon>
        <taxon>Fungi</taxon>
        <taxon>Dikarya</taxon>
        <taxon>Ascomycota</taxon>
        <taxon>Pezizomycotina</taxon>
        <taxon>Eurotiomycetes</taxon>
        <taxon>Chaetothyriomycetidae</taxon>
        <taxon>Chaetothyriales</taxon>
        <taxon>Trichomeriaceae</taxon>
        <taxon>Lithohypha</taxon>
    </lineage>
</organism>
<evidence type="ECO:0000313" key="1">
    <source>
        <dbReference type="EMBL" id="KAK5083092.1"/>
    </source>
</evidence>
<dbReference type="EMBL" id="JAVRRJ010000007">
    <property type="protein sequence ID" value="KAK5083092.1"/>
    <property type="molecule type" value="Genomic_DNA"/>
</dbReference>
<dbReference type="AlphaFoldDB" id="A0AAN7Y4V3"/>
<sequence>MIKITSFLENARELVSSMRRSVEASNYPILASLSQIQQDLFKYWQTLPQTTYCRDLSTSGVLFRPNLHLALTYHLVHVFVGRYLIFDAPRISMNVDARLDAAHASIRTELTENCFESALAIFGLCEKLQETTGLARASYTEFTTCWAALLVVLAKRTCESDTRLRTASAQGIRLLKHMSLGLYAATAEKAATEAMQTVFERLETRTQARHMRDFESDGSAYENFKNWALLWNIDTSGGSNRSEIVSGGLLSPMRNADQDFCSPMLFIDELDFTTGV</sequence>
<keyword evidence="2" id="KW-1185">Reference proteome</keyword>
<accession>A0AAN7Y4V3</accession>
<proteinExistence type="predicted"/>
<protein>
    <submittedName>
        <fullName evidence="1">Uncharacterized protein</fullName>
    </submittedName>
</protein>
<dbReference type="Proteomes" id="UP001309876">
    <property type="component" value="Unassembled WGS sequence"/>
</dbReference>
<reference evidence="1 2" key="1">
    <citation type="submission" date="2023-08" db="EMBL/GenBank/DDBJ databases">
        <title>Black Yeasts Isolated from many extreme environments.</title>
        <authorList>
            <person name="Coleine C."/>
            <person name="Stajich J.E."/>
            <person name="Selbmann L."/>
        </authorList>
    </citation>
    <scope>NUCLEOTIDE SEQUENCE [LARGE SCALE GENOMIC DNA]</scope>
    <source>
        <strain evidence="1 2">CCFEE 5910</strain>
    </source>
</reference>